<dbReference type="Proteomes" id="UP000799776">
    <property type="component" value="Unassembled WGS sequence"/>
</dbReference>
<evidence type="ECO:0000313" key="1">
    <source>
        <dbReference type="EMBL" id="KAF2084454.1"/>
    </source>
</evidence>
<comment type="caution">
    <text evidence="1">The sequence shown here is derived from an EMBL/GenBank/DDBJ whole genome shotgun (WGS) entry which is preliminary data.</text>
</comment>
<proteinExistence type="predicted"/>
<sequence>LAPTVAATCYSYGIDFQNGGSYFINAESTDNFTAVTQFEGCEEDTATVWIIGPDESQGPIYCSDIALTPDDANQMTTCGIQKDQMYSGEWLLTIRSNNGNSTPFESQKSFYLTVGDQTTTTVTNTVT</sequence>
<dbReference type="AlphaFoldDB" id="A0A9P4HR65"/>
<protein>
    <submittedName>
        <fullName evidence="1">Uncharacterized protein</fullName>
    </submittedName>
</protein>
<feature type="non-terminal residue" evidence="1">
    <location>
        <position position="1"/>
    </location>
</feature>
<keyword evidence="2" id="KW-1185">Reference proteome</keyword>
<dbReference type="EMBL" id="ML978741">
    <property type="protein sequence ID" value="KAF2084454.1"/>
    <property type="molecule type" value="Genomic_DNA"/>
</dbReference>
<evidence type="ECO:0000313" key="2">
    <source>
        <dbReference type="Proteomes" id="UP000799776"/>
    </source>
</evidence>
<dbReference type="OrthoDB" id="3937708at2759"/>
<feature type="non-terminal residue" evidence="1">
    <location>
        <position position="127"/>
    </location>
</feature>
<gene>
    <name evidence="1" type="ORF">K490DRAFT_558</name>
</gene>
<organism evidence="1 2">
    <name type="scientific">Saccharata proteae CBS 121410</name>
    <dbReference type="NCBI Taxonomy" id="1314787"/>
    <lineage>
        <taxon>Eukaryota</taxon>
        <taxon>Fungi</taxon>
        <taxon>Dikarya</taxon>
        <taxon>Ascomycota</taxon>
        <taxon>Pezizomycotina</taxon>
        <taxon>Dothideomycetes</taxon>
        <taxon>Dothideomycetes incertae sedis</taxon>
        <taxon>Botryosphaeriales</taxon>
        <taxon>Saccharataceae</taxon>
        <taxon>Saccharata</taxon>
    </lineage>
</organism>
<reference evidence="1" key="1">
    <citation type="journal article" date="2020" name="Stud. Mycol.">
        <title>101 Dothideomycetes genomes: a test case for predicting lifestyles and emergence of pathogens.</title>
        <authorList>
            <person name="Haridas S."/>
            <person name="Albert R."/>
            <person name="Binder M."/>
            <person name="Bloem J."/>
            <person name="Labutti K."/>
            <person name="Salamov A."/>
            <person name="Andreopoulos B."/>
            <person name="Baker S."/>
            <person name="Barry K."/>
            <person name="Bills G."/>
            <person name="Bluhm B."/>
            <person name="Cannon C."/>
            <person name="Castanera R."/>
            <person name="Culley D."/>
            <person name="Daum C."/>
            <person name="Ezra D."/>
            <person name="Gonzalez J."/>
            <person name="Henrissat B."/>
            <person name="Kuo A."/>
            <person name="Liang C."/>
            <person name="Lipzen A."/>
            <person name="Lutzoni F."/>
            <person name="Magnuson J."/>
            <person name="Mondo S."/>
            <person name="Nolan M."/>
            <person name="Ohm R."/>
            <person name="Pangilinan J."/>
            <person name="Park H.-J."/>
            <person name="Ramirez L."/>
            <person name="Alfaro M."/>
            <person name="Sun H."/>
            <person name="Tritt A."/>
            <person name="Yoshinaga Y."/>
            <person name="Zwiers L.-H."/>
            <person name="Turgeon B."/>
            <person name="Goodwin S."/>
            <person name="Spatafora J."/>
            <person name="Crous P."/>
            <person name="Grigoriev I."/>
        </authorList>
    </citation>
    <scope>NUCLEOTIDE SEQUENCE</scope>
    <source>
        <strain evidence="1">CBS 121410</strain>
    </source>
</reference>
<accession>A0A9P4HR65</accession>
<name>A0A9P4HR65_9PEZI</name>